<keyword evidence="5" id="KW-0804">Transcription</keyword>
<evidence type="ECO:0000256" key="1">
    <source>
        <dbReference type="ARBA" id="ARBA00022491"/>
    </source>
</evidence>
<keyword evidence="3" id="KW-0238">DNA-binding</keyword>
<dbReference type="SUPFAM" id="SSF46689">
    <property type="entry name" value="Homeodomain-like"/>
    <property type="match status" value="1"/>
</dbReference>
<dbReference type="AlphaFoldDB" id="A0A7X4H2P5"/>
<accession>A0A7X4H2P5</accession>
<dbReference type="GO" id="GO:0003700">
    <property type="term" value="F:DNA-binding transcription factor activity"/>
    <property type="evidence" value="ECO:0007669"/>
    <property type="project" value="InterPro"/>
</dbReference>
<dbReference type="PROSITE" id="PS00041">
    <property type="entry name" value="HTH_ARAC_FAMILY_1"/>
    <property type="match status" value="1"/>
</dbReference>
<dbReference type="Pfam" id="PF02311">
    <property type="entry name" value="AraC_binding"/>
    <property type="match status" value="1"/>
</dbReference>
<dbReference type="Gene3D" id="1.10.10.60">
    <property type="entry name" value="Homeodomain-like"/>
    <property type="match status" value="1"/>
</dbReference>
<dbReference type="Gene3D" id="2.60.120.10">
    <property type="entry name" value="Jelly Rolls"/>
    <property type="match status" value="1"/>
</dbReference>
<keyword evidence="2" id="KW-0805">Transcription regulation</keyword>
<evidence type="ECO:0000256" key="4">
    <source>
        <dbReference type="ARBA" id="ARBA00023159"/>
    </source>
</evidence>
<name>A0A7X4H2P5_9BURK</name>
<dbReference type="Proteomes" id="UP000469734">
    <property type="component" value="Unassembled WGS sequence"/>
</dbReference>
<dbReference type="GO" id="GO:0043565">
    <property type="term" value="F:sequence-specific DNA binding"/>
    <property type="evidence" value="ECO:0007669"/>
    <property type="project" value="InterPro"/>
</dbReference>
<dbReference type="InterPro" id="IPR018060">
    <property type="entry name" value="HTH_AraC"/>
</dbReference>
<evidence type="ECO:0000259" key="6">
    <source>
        <dbReference type="PROSITE" id="PS01124"/>
    </source>
</evidence>
<sequence length="261" mass="28995">MPIPIVNHTRFDWHSDTPSAERPLTMSGRDLQAAAVLLPHHHAWGQFTYALQGVMRVEANHSSWIVPQQRAVWIPPGVVHGVTVLENTHLRPMSVYAGRAPFAGNECKVLELSSLLRELLTALEQHDRSEQSPREHLLMEMILDEIPRCAVQPVRVPLPTDKRLKTLCDALIADPGAERTLADWAGQVGASERTLARLFERELGMGFAQWRQQARLAHAAPLIANGRPLSQVAAELGYASQSAFSAMFRKTFGCSPSAFFK</sequence>
<dbReference type="CDD" id="cd06124">
    <property type="entry name" value="cupin_NimR-like_N"/>
    <property type="match status" value="1"/>
</dbReference>
<dbReference type="PRINTS" id="PR00032">
    <property type="entry name" value="HTHARAC"/>
</dbReference>
<evidence type="ECO:0000256" key="2">
    <source>
        <dbReference type="ARBA" id="ARBA00023015"/>
    </source>
</evidence>
<dbReference type="PANTHER" id="PTHR11019">
    <property type="entry name" value="HTH-TYPE TRANSCRIPTIONAL REGULATOR NIMR"/>
    <property type="match status" value="1"/>
</dbReference>
<dbReference type="InterPro" id="IPR014710">
    <property type="entry name" value="RmlC-like_jellyroll"/>
</dbReference>
<evidence type="ECO:0000256" key="5">
    <source>
        <dbReference type="ARBA" id="ARBA00023163"/>
    </source>
</evidence>
<dbReference type="PROSITE" id="PS01124">
    <property type="entry name" value="HTH_ARAC_FAMILY_2"/>
    <property type="match status" value="1"/>
</dbReference>
<gene>
    <name evidence="7" type="ORF">GTP56_18755</name>
</gene>
<dbReference type="FunFam" id="1.10.10.60:FF:000132">
    <property type="entry name" value="AraC family transcriptional regulator"/>
    <property type="match status" value="1"/>
</dbReference>
<reference evidence="7 8" key="1">
    <citation type="submission" date="2019-12" db="EMBL/GenBank/DDBJ databases">
        <title>Novel species isolated from a subtropical stream in China.</title>
        <authorList>
            <person name="Lu H."/>
        </authorList>
    </citation>
    <scope>NUCLEOTIDE SEQUENCE [LARGE SCALE GENOMIC DNA]</scope>
    <source>
        <strain evidence="7 8">FT134W</strain>
    </source>
</reference>
<organism evidence="7 8">
    <name type="scientific">Duganella margarita</name>
    <dbReference type="NCBI Taxonomy" id="2692170"/>
    <lineage>
        <taxon>Bacteria</taxon>
        <taxon>Pseudomonadati</taxon>
        <taxon>Pseudomonadota</taxon>
        <taxon>Betaproteobacteria</taxon>
        <taxon>Burkholderiales</taxon>
        <taxon>Oxalobacteraceae</taxon>
        <taxon>Telluria group</taxon>
        <taxon>Duganella</taxon>
    </lineage>
</organism>
<dbReference type="InterPro" id="IPR020449">
    <property type="entry name" value="Tscrpt_reg_AraC-type_HTH"/>
</dbReference>
<dbReference type="SMART" id="SM00342">
    <property type="entry name" value="HTH_ARAC"/>
    <property type="match status" value="1"/>
</dbReference>
<dbReference type="InterPro" id="IPR009057">
    <property type="entry name" value="Homeodomain-like_sf"/>
</dbReference>
<evidence type="ECO:0000256" key="3">
    <source>
        <dbReference type="ARBA" id="ARBA00023125"/>
    </source>
</evidence>
<comment type="caution">
    <text evidence="7">The sequence shown here is derived from an EMBL/GenBank/DDBJ whole genome shotgun (WGS) entry which is preliminary data.</text>
</comment>
<keyword evidence="1" id="KW-0678">Repressor</keyword>
<dbReference type="EMBL" id="WWCR01000021">
    <property type="protein sequence ID" value="MYM74223.1"/>
    <property type="molecule type" value="Genomic_DNA"/>
</dbReference>
<dbReference type="PANTHER" id="PTHR11019:SF159">
    <property type="entry name" value="TRANSCRIPTIONAL REGULATOR-RELATED"/>
    <property type="match status" value="1"/>
</dbReference>
<dbReference type="Pfam" id="PF12833">
    <property type="entry name" value="HTH_18"/>
    <property type="match status" value="1"/>
</dbReference>
<feature type="domain" description="HTH araC/xylS-type" evidence="6">
    <location>
        <begin position="162"/>
        <end position="261"/>
    </location>
</feature>
<evidence type="ECO:0000313" key="8">
    <source>
        <dbReference type="Proteomes" id="UP000469734"/>
    </source>
</evidence>
<protein>
    <submittedName>
        <fullName evidence="7">Helix-turn-helix domain-containing protein</fullName>
    </submittedName>
</protein>
<proteinExistence type="predicted"/>
<keyword evidence="4" id="KW-0010">Activator</keyword>
<dbReference type="SUPFAM" id="SSF51182">
    <property type="entry name" value="RmlC-like cupins"/>
    <property type="match status" value="1"/>
</dbReference>
<evidence type="ECO:0000313" key="7">
    <source>
        <dbReference type="EMBL" id="MYM74223.1"/>
    </source>
</evidence>
<dbReference type="InterPro" id="IPR003313">
    <property type="entry name" value="AraC-bd"/>
</dbReference>
<dbReference type="RefSeq" id="WP_161051225.1">
    <property type="nucleotide sequence ID" value="NZ_WWCR01000021.1"/>
</dbReference>
<dbReference type="InterPro" id="IPR011051">
    <property type="entry name" value="RmlC_Cupin_sf"/>
</dbReference>
<dbReference type="InterPro" id="IPR018062">
    <property type="entry name" value="HTH_AraC-typ_CS"/>
</dbReference>